<gene>
    <name evidence="1" type="ORF">I215_12323</name>
</gene>
<accession>K2PPG3</accession>
<evidence type="ECO:0000313" key="2">
    <source>
        <dbReference type="Proteomes" id="UP000007364"/>
    </source>
</evidence>
<proteinExistence type="predicted"/>
<protein>
    <submittedName>
        <fullName evidence="1">Uncharacterized protein</fullName>
    </submittedName>
</protein>
<keyword evidence="2" id="KW-1185">Reference proteome</keyword>
<dbReference type="Proteomes" id="UP000007364">
    <property type="component" value="Unassembled WGS sequence"/>
</dbReference>
<reference evidence="1 2" key="1">
    <citation type="journal article" date="2012" name="J. Bacteriol.">
        <title>Genome Sequence of Galbibacter marinum Type Strain ck-I2-15.</title>
        <authorList>
            <person name="Lai Q."/>
            <person name="Li C."/>
            <person name="Shao Z."/>
        </authorList>
    </citation>
    <scope>NUCLEOTIDE SEQUENCE [LARGE SCALE GENOMIC DNA]</scope>
    <source>
        <strain evidence="2">ck-I2-15</strain>
    </source>
</reference>
<dbReference type="EMBL" id="AMSG01000021">
    <property type="protein sequence ID" value="EKF54415.1"/>
    <property type="molecule type" value="Genomic_DNA"/>
</dbReference>
<name>K2PPG3_9FLAO</name>
<dbReference type="RefSeq" id="WP_008992303.1">
    <property type="nucleotide sequence ID" value="NZ_AMSG01000021.1"/>
</dbReference>
<organism evidence="1 2">
    <name type="scientific">Galbibacter marinus</name>
    <dbReference type="NCBI Taxonomy" id="555500"/>
    <lineage>
        <taxon>Bacteria</taxon>
        <taxon>Pseudomonadati</taxon>
        <taxon>Bacteroidota</taxon>
        <taxon>Flavobacteriia</taxon>
        <taxon>Flavobacteriales</taxon>
        <taxon>Flavobacteriaceae</taxon>
        <taxon>Galbibacter</taxon>
    </lineage>
</organism>
<dbReference type="OrthoDB" id="634338at2"/>
<comment type="caution">
    <text evidence="1">The sequence shown here is derived from an EMBL/GenBank/DDBJ whole genome shotgun (WGS) entry which is preliminary data.</text>
</comment>
<evidence type="ECO:0000313" key="1">
    <source>
        <dbReference type="EMBL" id="EKF54415.1"/>
    </source>
</evidence>
<dbReference type="AlphaFoldDB" id="K2PPG3"/>
<sequence length="104" mass="11769">MMFSLPEGKGYSVAVNYQNNVSNCFSFKNSHGLRSLTAVNLAKAAHWLPIAKDERGAFSMKDIKTLYNNELMIHRFLDVFGIKANKPKNKEKIRQLMTYGARAA</sequence>